<comment type="similarity">
    <text evidence="2 6">Belongs to the GDT1 family.</text>
</comment>
<dbReference type="RefSeq" id="XP_016608190.1">
    <property type="nucleotide sequence ID" value="XM_016752726.1"/>
</dbReference>
<dbReference type="InParanoid" id="A0A0L0HFB2"/>
<dbReference type="FunCoup" id="A0A0L0HFB2">
    <property type="interactions" value="417"/>
</dbReference>
<dbReference type="InterPro" id="IPR001727">
    <property type="entry name" value="GDT1-like"/>
</dbReference>
<dbReference type="Pfam" id="PF01169">
    <property type="entry name" value="GDT1"/>
    <property type="match status" value="2"/>
</dbReference>
<gene>
    <name evidence="7" type="ORF">SPPG_04492</name>
</gene>
<dbReference type="OrthoDB" id="442680at2759"/>
<dbReference type="STRING" id="645134.A0A0L0HFB2"/>
<feature type="transmembrane region" description="Helical" evidence="6">
    <location>
        <begin position="95"/>
        <end position="112"/>
    </location>
</feature>
<keyword evidence="5 6" id="KW-0472">Membrane</keyword>
<evidence type="ECO:0000313" key="8">
    <source>
        <dbReference type="Proteomes" id="UP000053201"/>
    </source>
</evidence>
<keyword evidence="4 6" id="KW-1133">Transmembrane helix</keyword>
<feature type="transmembrane region" description="Helical" evidence="6">
    <location>
        <begin position="32"/>
        <end position="56"/>
    </location>
</feature>
<dbReference type="AlphaFoldDB" id="A0A0L0HFB2"/>
<keyword evidence="3 6" id="KW-0812">Transmembrane</keyword>
<dbReference type="PANTHER" id="PTHR12608:SF1">
    <property type="entry name" value="TRANSMEMBRANE PROTEIN 165"/>
    <property type="match status" value="1"/>
</dbReference>
<feature type="transmembrane region" description="Helical" evidence="6">
    <location>
        <begin position="172"/>
        <end position="190"/>
    </location>
</feature>
<organism evidence="7 8">
    <name type="scientific">Spizellomyces punctatus (strain DAOM BR117)</name>
    <dbReference type="NCBI Taxonomy" id="645134"/>
    <lineage>
        <taxon>Eukaryota</taxon>
        <taxon>Fungi</taxon>
        <taxon>Fungi incertae sedis</taxon>
        <taxon>Chytridiomycota</taxon>
        <taxon>Chytridiomycota incertae sedis</taxon>
        <taxon>Chytridiomycetes</taxon>
        <taxon>Spizellomycetales</taxon>
        <taxon>Spizellomycetaceae</taxon>
        <taxon>Spizellomyces</taxon>
    </lineage>
</organism>
<dbReference type="GO" id="GO:0010486">
    <property type="term" value="F:manganese:proton antiporter activity"/>
    <property type="evidence" value="ECO:0007669"/>
    <property type="project" value="EnsemblFungi"/>
</dbReference>
<dbReference type="GO" id="GO:0005801">
    <property type="term" value="C:cis-Golgi network"/>
    <property type="evidence" value="ECO:0007669"/>
    <property type="project" value="EnsemblFungi"/>
</dbReference>
<accession>A0A0L0HFB2</accession>
<feature type="transmembrane region" description="Helical" evidence="6">
    <location>
        <begin position="239"/>
        <end position="257"/>
    </location>
</feature>
<dbReference type="GO" id="GO:0030026">
    <property type="term" value="P:intracellular manganese ion homeostasis"/>
    <property type="evidence" value="ECO:0007669"/>
    <property type="project" value="EnsemblFungi"/>
</dbReference>
<evidence type="ECO:0000256" key="1">
    <source>
        <dbReference type="ARBA" id="ARBA00004141"/>
    </source>
</evidence>
<dbReference type="EMBL" id="KQ257456">
    <property type="protein sequence ID" value="KND00151.1"/>
    <property type="molecule type" value="Genomic_DNA"/>
</dbReference>
<evidence type="ECO:0000256" key="5">
    <source>
        <dbReference type="ARBA" id="ARBA00023136"/>
    </source>
</evidence>
<evidence type="ECO:0000256" key="6">
    <source>
        <dbReference type="RuleBase" id="RU365102"/>
    </source>
</evidence>
<evidence type="ECO:0000313" key="7">
    <source>
        <dbReference type="EMBL" id="KND00151.1"/>
    </source>
</evidence>
<comment type="subcellular location">
    <subcellularLocation>
        <location evidence="1 6">Membrane</location>
        <topology evidence="1 6">Multi-pass membrane protein</topology>
    </subcellularLocation>
</comment>
<dbReference type="VEuPathDB" id="FungiDB:SPPG_04492"/>
<evidence type="ECO:0000256" key="4">
    <source>
        <dbReference type="ARBA" id="ARBA00022989"/>
    </source>
</evidence>
<dbReference type="InterPro" id="IPR049555">
    <property type="entry name" value="GDT1-like_CS"/>
</dbReference>
<keyword evidence="8" id="KW-1185">Reference proteome</keyword>
<feature type="transmembrane region" description="Helical" evidence="6">
    <location>
        <begin position="63"/>
        <end position="83"/>
    </location>
</feature>
<reference evidence="7 8" key="1">
    <citation type="submission" date="2009-08" db="EMBL/GenBank/DDBJ databases">
        <title>The Genome Sequence of Spizellomyces punctatus strain DAOM BR117.</title>
        <authorList>
            <consortium name="The Broad Institute Genome Sequencing Platform"/>
            <person name="Russ C."/>
            <person name="Cuomo C."/>
            <person name="Shea T."/>
            <person name="Young S.K."/>
            <person name="Zeng Q."/>
            <person name="Koehrsen M."/>
            <person name="Haas B."/>
            <person name="Borodovsky M."/>
            <person name="Guigo R."/>
            <person name="Alvarado L."/>
            <person name="Berlin A."/>
            <person name="Bochicchio J."/>
            <person name="Borenstein D."/>
            <person name="Chapman S."/>
            <person name="Chen Z."/>
            <person name="Engels R."/>
            <person name="Freedman E."/>
            <person name="Gellesch M."/>
            <person name="Goldberg J."/>
            <person name="Griggs A."/>
            <person name="Gujja S."/>
            <person name="Heiman D."/>
            <person name="Hepburn T."/>
            <person name="Howarth C."/>
            <person name="Jen D."/>
            <person name="Larson L."/>
            <person name="Lewis B."/>
            <person name="Mehta T."/>
            <person name="Park D."/>
            <person name="Pearson M."/>
            <person name="Roberts A."/>
            <person name="Saif S."/>
            <person name="Shenoy N."/>
            <person name="Sisk P."/>
            <person name="Stolte C."/>
            <person name="Sykes S."/>
            <person name="Thomson T."/>
            <person name="Walk T."/>
            <person name="White J."/>
            <person name="Yandava C."/>
            <person name="Burger G."/>
            <person name="Gray M.W."/>
            <person name="Holland P.W.H."/>
            <person name="King N."/>
            <person name="Lang F.B.F."/>
            <person name="Roger A.J."/>
            <person name="Ruiz-Trillo I."/>
            <person name="Lander E."/>
            <person name="Nusbaum C."/>
        </authorList>
    </citation>
    <scope>NUCLEOTIDE SEQUENCE [LARGE SCALE GENOMIC DNA]</scope>
    <source>
        <strain evidence="7 8">DAOM BR117</strain>
    </source>
</reference>
<dbReference type="GO" id="GO:0032472">
    <property type="term" value="P:Golgi calcium ion transport"/>
    <property type="evidence" value="ECO:0007669"/>
    <property type="project" value="TreeGrafter"/>
</dbReference>
<dbReference type="GO" id="GO:0032468">
    <property type="term" value="P:Golgi calcium ion homeostasis"/>
    <property type="evidence" value="ECO:0007669"/>
    <property type="project" value="EnsemblFungi"/>
</dbReference>
<name>A0A0L0HFB2_SPIPD</name>
<dbReference type="GO" id="GO:0000329">
    <property type="term" value="C:fungal-type vacuole membrane"/>
    <property type="evidence" value="ECO:0007669"/>
    <property type="project" value="TreeGrafter"/>
</dbReference>
<dbReference type="GeneID" id="27687937"/>
<proteinExistence type="inferred from homology"/>
<dbReference type="GO" id="GO:0015369">
    <property type="term" value="F:calcium:proton antiporter activity"/>
    <property type="evidence" value="ECO:0007669"/>
    <property type="project" value="EnsemblFungi"/>
</dbReference>
<evidence type="ECO:0000256" key="3">
    <source>
        <dbReference type="ARBA" id="ARBA00022692"/>
    </source>
</evidence>
<dbReference type="PROSITE" id="PS01214">
    <property type="entry name" value="UPF0016"/>
    <property type="match status" value="1"/>
</dbReference>
<dbReference type="GO" id="GO:0005797">
    <property type="term" value="C:Golgi medial cisterna"/>
    <property type="evidence" value="ECO:0007669"/>
    <property type="project" value="EnsemblFungi"/>
</dbReference>
<protein>
    <recommendedName>
        <fullName evidence="6">GDT1 family protein</fullName>
    </recommendedName>
</protein>
<dbReference type="PANTHER" id="PTHR12608">
    <property type="entry name" value="TRANSMEMBRANE PROTEIN HTP-1 RELATED"/>
    <property type="match status" value="1"/>
</dbReference>
<feature type="transmembrane region" description="Helical" evidence="6">
    <location>
        <begin position="206"/>
        <end position="227"/>
    </location>
</feature>
<dbReference type="OMA" id="ILGHAIC"/>
<dbReference type="eggNOG" id="KOG2881">
    <property type="taxonomic scope" value="Eukaryota"/>
</dbReference>
<sequence>MDAVQSAVGGWSDWKDSLLAAQADGSKTNLQALLMSFSVILLSEIGDKTFFIAAILAMKNSRFLIFSAAMSALTVMTVLSAFLGHIAPLLISKRYTQLGAAVLFLVFGVRMLRDGWRMSGKEGQEELREVAAELDEKEGAEKADEMEGGGRTTDTGFFGRWQDRIGGCTKRILSPIWVEGFVLTFLAEWGDRSQIATVALAGAEDFWWVTVGSLAGHAICSSVAVMGGRMLAARISVKTVTLIGGLLFIVFGVLAFGEATTLSLD</sequence>
<dbReference type="Proteomes" id="UP000053201">
    <property type="component" value="Unassembled WGS sequence"/>
</dbReference>
<evidence type="ECO:0000256" key="2">
    <source>
        <dbReference type="ARBA" id="ARBA00009190"/>
    </source>
</evidence>